<dbReference type="AlphaFoldDB" id="A0A4C2AGQ8"/>
<keyword evidence="2" id="KW-1185">Reference proteome</keyword>
<sequence length="155" mass="17110">MSGRVVAVKLRHDAYLSASSHLFGMPGLWKARGQVGLLRCNSMTFCLRGIEAWESLAFGMAAKSLDEGMPINCLVGLLSRDLLEGHISNTRFGVPGDSMVESPPYIHMRRQFYEVTGRMTISKFKSECLRADFGSLALSTTPLLWNERSADGANH</sequence>
<proteinExistence type="predicted"/>
<dbReference type="EMBL" id="BGZK01003142">
    <property type="protein sequence ID" value="GBP98423.1"/>
    <property type="molecule type" value="Genomic_DNA"/>
</dbReference>
<accession>A0A4C2AGQ8</accession>
<evidence type="ECO:0000313" key="1">
    <source>
        <dbReference type="EMBL" id="GBP98423.1"/>
    </source>
</evidence>
<reference evidence="1 2" key="1">
    <citation type="journal article" date="2019" name="Commun. Biol.">
        <title>The bagworm genome reveals a unique fibroin gene that provides high tensile strength.</title>
        <authorList>
            <person name="Kono N."/>
            <person name="Nakamura H."/>
            <person name="Ohtoshi R."/>
            <person name="Tomita M."/>
            <person name="Numata K."/>
            <person name="Arakawa K."/>
        </authorList>
    </citation>
    <scope>NUCLEOTIDE SEQUENCE [LARGE SCALE GENOMIC DNA]</scope>
</reference>
<dbReference type="Proteomes" id="UP000299102">
    <property type="component" value="Unassembled WGS sequence"/>
</dbReference>
<comment type="caution">
    <text evidence="1">The sequence shown here is derived from an EMBL/GenBank/DDBJ whole genome shotgun (WGS) entry which is preliminary data.</text>
</comment>
<organism evidence="1 2">
    <name type="scientific">Eumeta variegata</name>
    <name type="common">Bagworm moth</name>
    <name type="synonym">Eumeta japonica</name>
    <dbReference type="NCBI Taxonomy" id="151549"/>
    <lineage>
        <taxon>Eukaryota</taxon>
        <taxon>Metazoa</taxon>
        <taxon>Ecdysozoa</taxon>
        <taxon>Arthropoda</taxon>
        <taxon>Hexapoda</taxon>
        <taxon>Insecta</taxon>
        <taxon>Pterygota</taxon>
        <taxon>Neoptera</taxon>
        <taxon>Endopterygota</taxon>
        <taxon>Lepidoptera</taxon>
        <taxon>Glossata</taxon>
        <taxon>Ditrysia</taxon>
        <taxon>Tineoidea</taxon>
        <taxon>Psychidae</taxon>
        <taxon>Oiketicinae</taxon>
        <taxon>Eumeta</taxon>
    </lineage>
</organism>
<protein>
    <submittedName>
        <fullName evidence="1">Uncharacterized protein</fullName>
    </submittedName>
</protein>
<evidence type="ECO:0000313" key="2">
    <source>
        <dbReference type="Proteomes" id="UP000299102"/>
    </source>
</evidence>
<name>A0A4C2AGQ8_EUMVA</name>
<gene>
    <name evidence="1" type="ORF">EVAR_69214_1</name>
</gene>